<dbReference type="Proteomes" id="UP001215712">
    <property type="component" value="Unassembled WGS sequence"/>
</dbReference>
<protein>
    <submittedName>
        <fullName evidence="2">Uncharacterized protein</fullName>
    </submittedName>
</protein>
<gene>
    <name evidence="2" type="ORF">N7493_004890</name>
</gene>
<feature type="transmembrane region" description="Helical" evidence="1">
    <location>
        <begin position="25"/>
        <end position="46"/>
    </location>
</feature>
<evidence type="ECO:0000256" key="1">
    <source>
        <dbReference type="SAM" id="Phobius"/>
    </source>
</evidence>
<comment type="caution">
    <text evidence="2">The sequence shown here is derived from an EMBL/GenBank/DDBJ whole genome shotgun (WGS) entry which is preliminary data.</text>
</comment>
<dbReference type="AlphaFoldDB" id="A0AAD6HM18"/>
<reference evidence="2" key="1">
    <citation type="journal article" date="2023" name="IMA Fungus">
        <title>Comparative genomic study of the Penicillium genus elucidates a diverse pangenome and 15 lateral gene transfer events.</title>
        <authorList>
            <person name="Petersen C."/>
            <person name="Sorensen T."/>
            <person name="Nielsen M.R."/>
            <person name="Sondergaard T.E."/>
            <person name="Sorensen J.L."/>
            <person name="Fitzpatrick D.A."/>
            <person name="Frisvad J.C."/>
            <person name="Nielsen K.L."/>
        </authorList>
    </citation>
    <scope>NUCLEOTIDE SEQUENCE</scope>
    <source>
        <strain evidence="2">IBT 17514</strain>
    </source>
</reference>
<name>A0AAD6HM18_9EURO</name>
<organism evidence="2 3">
    <name type="scientific">Penicillium malachiteum</name>
    <dbReference type="NCBI Taxonomy" id="1324776"/>
    <lineage>
        <taxon>Eukaryota</taxon>
        <taxon>Fungi</taxon>
        <taxon>Dikarya</taxon>
        <taxon>Ascomycota</taxon>
        <taxon>Pezizomycotina</taxon>
        <taxon>Eurotiomycetes</taxon>
        <taxon>Eurotiomycetidae</taxon>
        <taxon>Eurotiales</taxon>
        <taxon>Aspergillaceae</taxon>
        <taxon>Penicillium</taxon>
    </lineage>
</organism>
<keyword evidence="1" id="KW-0812">Transmembrane</keyword>
<reference evidence="2" key="2">
    <citation type="submission" date="2023-01" db="EMBL/GenBank/DDBJ databases">
        <authorList>
            <person name="Petersen C."/>
        </authorList>
    </citation>
    <scope>NUCLEOTIDE SEQUENCE</scope>
    <source>
        <strain evidence="2">IBT 17514</strain>
    </source>
</reference>
<keyword evidence="1" id="KW-1133">Transmembrane helix</keyword>
<sequence>MTDSNICDKCHQTRRDESRDFQNHVFKAVIGFITMTLCFLLLRLFFPGALAKSVSNMLEIAGSAVGYYTDRLTSVDSPLYAVNIAINEGNALESYQDAFVNERILCKKTQYDCNYPSGGIRLAY</sequence>
<accession>A0AAD6HM18</accession>
<evidence type="ECO:0000313" key="2">
    <source>
        <dbReference type="EMBL" id="KAJ5727070.1"/>
    </source>
</evidence>
<keyword evidence="3" id="KW-1185">Reference proteome</keyword>
<evidence type="ECO:0000313" key="3">
    <source>
        <dbReference type="Proteomes" id="UP001215712"/>
    </source>
</evidence>
<keyword evidence="1" id="KW-0472">Membrane</keyword>
<proteinExistence type="predicted"/>
<dbReference type="EMBL" id="JAQJAN010000006">
    <property type="protein sequence ID" value="KAJ5727070.1"/>
    <property type="molecule type" value="Genomic_DNA"/>
</dbReference>